<name>A0A8H4WLB3_9HYPO</name>
<proteinExistence type="predicted"/>
<dbReference type="OrthoDB" id="2687876at2759"/>
<reference evidence="1" key="2">
    <citation type="submission" date="2020-05" db="EMBL/GenBank/DDBJ databases">
        <authorList>
            <person name="Kim H.-S."/>
            <person name="Proctor R.H."/>
            <person name="Brown D.W."/>
        </authorList>
    </citation>
    <scope>NUCLEOTIDE SEQUENCE</scope>
    <source>
        <strain evidence="1">NRRL 45417</strain>
    </source>
</reference>
<gene>
    <name evidence="1" type="ORF">FGADI_13417</name>
</gene>
<dbReference type="Gene3D" id="1.10.510.10">
    <property type="entry name" value="Transferase(Phosphotransferase) domain 1"/>
    <property type="match status" value="1"/>
</dbReference>
<comment type="caution">
    <text evidence="1">The sequence shown here is derived from an EMBL/GenBank/DDBJ whole genome shotgun (WGS) entry which is preliminary data.</text>
</comment>
<protein>
    <recommendedName>
        <fullName evidence="3">Alpha-galactosidase A</fullName>
    </recommendedName>
</protein>
<reference evidence="1" key="1">
    <citation type="journal article" date="2020" name="BMC Genomics">
        <title>Correction to: Identification and distribution of gene clusters required for synthesis of sphingolipid metabolism inhibitors in diverse species of the filamentous fungus Fusarium.</title>
        <authorList>
            <person name="Kim H.S."/>
            <person name="Lohmar J.M."/>
            <person name="Busman M."/>
            <person name="Brown D.W."/>
            <person name="Naumann T.A."/>
            <person name="Divon H.H."/>
            <person name="Lysoe E."/>
            <person name="Uhlig S."/>
            <person name="Proctor R.H."/>
        </authorList>
    </citation>
    <scope>NUCLEOTIDE SEQUENCE</scope>
    <source>
        <strain evidence="1">NRRL 45417</strain>
    </source>
</reference>
<dbReference type="AlphaFoldDB" id="A0A8H4WLB3"/>
<evidence type="ECO:0000313" key="1">
    <source>
        <dbReference type="EMBL" id="KAF4943428.1"/>
    </source>
</evidence>
<dbReference type="EMBL" id="JABFAI010000561">
    <property type="protein sequence ID" value="KAF4943428.1"/>
    <property type="molecule type" value="Genomic_DNA"/>
</dbReference>
<dbReference type="SUPFAM" id="SSF56112">
    <property type="entry name" value="Protein kinase-like (PK-like)"/>
    <property type="match status" value="1"/>
</dbReference>
<evidence type="ECO:0008006" key="3">
    <source>
        <dbReference type="Google" id="ProtNLM"/>
    </source>
</evidence>
<keyword evidence="2" id="KW-1185">Reference proteome</keyword>
<sequence>MPRGHRSTTEYRFNEEQTDAIVRTATYHRKDFLLSVIWFSPGKHIDIRQSIATPFQRTSNIRLGFLDQLPLELLHDTLFRLDIRSLFSNILTNYVGSPLRRRRCRWHHIQIDCPELEKAKQLTAMAFEAISNSTLPVAPSTSANTIAKIARFEWELPHIEQETKAYQLLEGSELAPRFLGHIHEHWRIMNLLTEKIEGRPASFQDLGLCKTALRKLHELGHAHGNMNRYNFLITGEGVKLLDFEGFVENASPESMGRELESLRAELVDESGRGGGFIFHGDNN</sequence>
<accession>A0A8H4WLB3</accession>
<dbReference type="InterPro" id="IPR011009">
    <property type="entry name" value="Kinase-like_dom_sf"/>
</dbReference>
<organism evidence="1 2">
    <name type="scientific">Fusarium gaditjirri</name>
    <dbReference type="NCBI Taxonomy" id="282569"/>
    <lineage>
        <taxon>Eukaryota</taxon>
        <taxon>Fungi</taxon>
        <taxon>Dikarya</taxon>
        <taxon>Ascomycota</taxon>
        <taxon>Pezizomycotina</taxon>
        <taxon>Sordariomycetes</taxon>
        <taxon>Hypocreomycetidae</taxon>
        <taxon>Hypocreales</taxon>
        <taxon>Nectriaceae</taxon>
        <taxon>Fusarium</taxon>
        <taxon>Fusarium nisikadoi species complex</taxon>
    </lineage>
</organism>
<evidence type="ECO:0000313" key="2">
    <source>
        <dbReference type="Proteomes" id="UP000604273"/>
    </source>
</evidence>
<dbReference type="Proteomes" id="UP000604273">
    <property type="component" value="Unassembled WGS sequence"/>
</dbReference>